<dbReference type="PANTHER" id="PTHR43226:SF1">
    <property type="entry name" value="XAA-PRO DIPEPTIDASE"/>
    <property type="match status" value="1"/>
</dbReference>
<feature type="domain" description="Aminopeptidase P N-terminal" evidence="7">
    <location>
        <begin position="23"/>
        <end position="155"/>
    </location>
</feature>
<organism evidence="8">
    <name type="scientific">Mucor ambiguus</name>
    <dbReference type="NCBI Taxonomy" id="91626"/>
    <lineage>
        <taxon>Eukaryota</taxon>
        <taxon>Fungi</taxon>
        <taxon>Fungi incertae sedis</taxon>
        <taxon>Mucoromycota</taxon>
        <taxon>Mucoromycotina</taxon>
        <taxon>Mucoromycetes</taxon>
        <taxon>Mucorales</taxon>
        <taxon>Mucorineae</taxon>
        <taxon>Mucoraceae</taxon>
        <taxon>Mucor</taxon>
    </lineage>
</organism>
<dbReference type="InterPro" id="IPR000994">
    <property type="entry name" value="Pept_M24"/>
</dbReference>
<dbReference type="AlphaFoldDB" id="A0A0C9MLY6"/>
<accession>A0A0C9MLY6</accession>
<comment type="cofactor">
    <cofactor evidence="1">
        <name>Mn(2+)</name>
        <dbReference type="ChEBI" id="CHEBI:29035"/>
    </cofactor>
</comment>
<keyword evidence="5" id="KW-0464">Manganese</keyword>
<dbReference type="GO" id="GO:0070006">
    <property type="term" value="F:metalloaminopeptidase activity"/>
    <property type="evidence" value="ECO:0007669"/>
    <property type="project" value="InterPro"/>
</dbReference>
<dbReference type="Pfam" id="PF05195">
    <property type="entry name" value="AMP_N"/>
    <property type="match status" value="1"/>
</dbReference>
<dbReference type="CDD" id="cd01087">
    <property type="entry name" value="Prolidase"/>
    <property type="match status" value="1"/>
</dbReference>
<evidence type="ECO:0000256" key="3">
    <source>
        <dbReference type="ARBA" id="ARBA00022723"/>
    </source>
</evidence>
<dbReference type="PROSITE" id="PS00491">
    <property type="entry name" value="PROLINE_PEPTIDASE"/>
    <property type="match status" value="1"/>
</dbReference>
<keyword evidence="4" id="KW-0378">Hydrolase</keyword>
<name>A0A0C9MLY6_9FUNG</name>
<dbReference type="EMBL" id="DF836345">
    <property type="protein sequence ID" value="GAN04152.1"/>
    <property type="molecule type" value="Genomic_DNA"/>
</dbReference>
<reference evidence="8" key="1">
    <citation type="submission" date="2014-09" db="EMBL/GenBank/DDBJ databases">
        <title>Draft genome sequence of an oleaginous Mucoromycotina fungus Mucor ambiguus NBRC6742.</title>
        <authorList>
            <person name="Takeda I."/>
            <person name="Yamane N."/>
            <person name="Morita T."/>
            <person name="Tamano K."/>
            <person name="Machida M."/>
            <person name="Baker S."/>
            <person name="Koike H."/>
        </authorList>
    </citation>
    <scope>NUCLEOTIDE SEQUENCE</scope>
    <source>
        <strain evidence="8">NBRC 6742</strain>
    </source>
</reference>
<dbReference type="PANTHER" id="PTHR43226">
    <property type="entry name" value="XAA-PRO AMINOPEPTIDASE 3"/>
    <property type="match status" value="1"/>
</dbReference>
<dbReference type="SMART" id="SM01011">
    <property type="entry name" value="AMP_N"/>
    <property type="match status" value="1"/>
</dbReference>
<keyword evidence="9" id="KW-1185">Reference proteome</keyword>
<dbReference type="GO" id="GO:0006508">
    <property type="term" value="P:proteolysis"/>
    <property type="evidence" value="ECO:0007669"/>
    <property type="project" value="TreeGrafter"/>
</dbReference>
<dbReference type="Pfam" id="PF00557">
    <property type="entry name" value="Peptidase_M24"/>
    <property type="match status" value="1"/>
</dbReference>
<dbReference type="InterPro" id="IPR052433">
    <property type="entry name" value="X-Pro_dipept-like"/>
</dbReference>
<protein>
    <submittedName>
        <fullName evidence="8">Xaa-Pro dipeptidase</fullName>
    </submittedName>
</protein>
<dbReference type="Gene3D" id="3.90.230.10">
    <property type="entry name" value="Creatinase/methionine aminopeptidase superfamily"/>
    <property type="match status" value="1"/>
</dbReference>
<evidence type="ECO:0000313" key="8">
    <source>
        <dbReference type="EMBL" id="GAN04152.1"/>
    </source>
</evidence>
<evidence type="ECO:0000256" key="4">
    <source>
        <dbReference type="ARBA" id="ARBA00022801"/>
    </source>
</evidence>
<proteinExistence type="inferred from homology"/>
<dbReference type="OrthoDB" id="10261878at2759"/>
<evidence type="ECO:0000313" key="9">
    <source>
        <dbReference type="Proteomes" id="UP000053815"/>
    </source>
</evidence>
<sequence>MTPHPINITPKKLYFAHKQSNVLPTKQHCLRVKQLISIEAAPFVIYIRGKDEKTRDNTDVDLEFRQESNFFYLTGVDEPGFQVVFDSTSERVYLIPPKVPESDVFWKGPTHADAELLALYNVDEIVQEDDLPRLLRTLNPKFACVLNEQHQAHLAKVAPTLTISTQLLTPAINEARLIKFPWEIDLIRQVMHGSSQAHIALMQHFQPGMTEAHLAALFRWNCAIHQIYNQAYLPIVASGPRAATLHYSKNNQRIPDDPHSLVLVDAGGEKGCYGSDITRTFPVRGVFSEEAKTIYNIVLNMQQTVLSQLKPGIYWTDMQRLAIRVLCHELVNIGILVGDQDELIQRGVPSAFYYHGLGHSLGLDVHDVGGKDKKLTSQQEEDDPTITEFLLGRPLEKNMVLTVEPGLYFNDAMLNIWTQFPGYQDYFNLSILAKYRSIGGVRIEDTIVITEDGYENLTLVPKQVHEIEALMTLHDILYQ</sequence>
<dbReference type="SUPFAM" id="SSF55920">
    <property type="entry name" value="Creatinase/aminopeptidase"/>
    <property type="match status" value="1"/>
</dbReference>
<dbReference type="Proteomes" id="UP000053815">
    <property type="component" value="Unassembled WGS sequence"/>
</dbReference>
<comment type="similarity">
    <text evidence="2 6">Belongs to the peptidase M24B family.</text>
</comment>
<dbReference type="SUPFAM" id="SSF53092">
    <property type="entry name" value="Creatinase/prolidase N-terminal domain"/>
    <property type="match status" value="1"/>
</dbReference>
<dbReference type="InterPro" id="IPR001131">
    <property type="entry name" value="Peptidase_M24B_aminopep-P_CS"/>
</dbReference>
<evidence type="ECO:0000256" key="2">
    <source>
        <dbReference type="ARBA" id="ARBA00008766"/>
    </source>
</evidence>
<dbReference type="InterPro" id="IPR029149">
    <property type="entry name" value="Creatin/AminoP/Spt16_N"/>
</dbReference>
<dbReference type="STRING" id="91626.A0A0C9MLY6"/>
<gene>
    <name evidence="8" type="ORF">MAM1_0056c03612</name>
</gene>
<dbReference type="InterPro" id="IPR036005">
    <property type="entry name" value="Creatinase/aminopeptidase-like"/>
</dbReference>
<dbReference type="GO" id="GO:0030145">
    <property type="term" value="F:manganese ion binding"/>
    <property type="evidence" value="ECO:0007669"/>
    <property type="project" value="InterPro"/>
</dbReference>
<dbReference type="InterPro" id="IPR007865">
    <property type="entry name" value="Aminopep_P_N"/>
</dbReference>
<evidence type="ECO:0000259" key="7">
    <source>
        <dbReference type="SMART" id="SM01011"/>
    </source>
</evidence>
<dbReference type="Gene3D" id="3.40.350.10">
    <property type="entry name" value="Creatinase/prolidase N-terminal domain"/>
    <property type="match status" value="1"/>
</dbReference>
<evidence type="ECO:0000256" key="1">
    <source>
        <dbReference type="ARBA" id="ARBA00001936"/>
    </source>
</evidence>
<evidence type="ECO:0000256" key="5">
    <source>
        <dbReference type="ARBA" id="ARBA00023211"/>
    </source>
</evidence>
<keyword evidence="3 6" id="KW-0479">Metal-binding</keyword>
<evidence type="ECO:0000256" key="6">
    <source>
        <dbReference type="RuleBase" id="RU000590"/>
    </source>
</evidence>